<name>A0ABN5PMX9_9ACTO</name>
<organism evidence="1 2">
    <name type="scientific">Actinomyces lilanjuaniae</name>
    <dbReference type="NCBI Taxonomy" id="2321394"/>
    <lineage>
        <taxon>Bacteria</taxon>
        <taxon>Bacillati</taxon>
        <taxon>Actinomycetota</taxon>
        <taxon>Actinomycetes</taxon>
        <taxon>Actinomycetales</taxon>
        <taxon>Actinomycetaceae</taxon>
        <taxon>Actinomyces</taxon>
    </lineage>
</organism>
<dbReference type="Proteomes" id="UP000273001">
    <property type="component" value="Chromosome"/>
</dbReference>
<dbReference type="EMBL" id="CP032514">
    <property type="protein sequence ID" value="AYD89698.1"/>
    <property type="molecule type" value="Genomic_DNA"/>
</dbReference>
<proteinExistence type="predicted"/>
<accession>A0ABN5PMX9</accession>
<gene>
    <name evidence="1" type="ORF">D5R93_05880</name>
</gene>
<keyword evidence="2" id="KW-1185">Reference proteome</keyword>
<sequence length="157" mass="16072">MTDTVNRDSADQLQREMTEWGESLAQAVQNGDATGFTISLIGQQGVALRAQAVLIHDLLEDTTQVQDVLSRLSTTVEHLGGVVDGLAANLDTAGADNEVRTELSTLRSEVERMKSDMAPKAGVKSALLDIGTTGAKAAAGAFGAAGGAAAGLSVFGS</sequence>
<evidence type="ECO:0000313" key="2">
    <source>
        <dbReference type="Proteomes" id="UP000273001"/>
    </source>
</evidence>
<reference evidence="1 2" key="1">
    <citation type="submission" date="2018-09" db="EMBL/GenBank/DDBJ databases">
        <authorList>
            <person name="Li J."/>
        </authorList>
    </citation>
    <scope>NUCLEOTIDE SEQUENCE [LARGE SCALE GENOMIC DNA]</scope>
    <source>
        <strain evidence="1 2">2129</strain>
    </source>
</reference>
<dbReference type="RefSeq" id="WP_120204340.1">
    <property type="nucleotide sequence ID" value="NZ_CP032514.1"/>
</dbReference>
<evidence type="ECO:0000313" key="1">
    <source>
        <dbReference type="EMBL" id="AYD89698.1"/>
    </source>
</evidence>
<protein>
    <submittedName>
        <fullName evidence="1">Uncharacterized protein</fullName>
    </submittedName>
</protein>